<dbReference type="SUPFAM" id="SSF52799">
    <property type="entry name" value="(Phosphotyrosine protein) phosphatases II"/>
    <property type="match status" value="1"/>
</dbReference>
<gene>
    <name evidence="3" type="ordered locus">SpiGrapes_2210</name>
</gene>
<sequence length="382" mass="41826">MKSIRRPFLIVLLAISMVFVSCVTSQQEAIKETITLPTLQSSVAVIDKYGNCTLALSEQELIDAGYAVGDWTTISIGDFTYEAPIGTAYSDVDKGNYLIRLNKGSVILAINYGNLTKTSGAEEGEPVSIDLLEKGGYLQEFELRHLVRTEERKDYASDAIFANFRSVQFGTIAPNRLYRSANPILGDARAPYVEALAKLVGIKTVINLADDQQSLYAHLDEAPFYKGLVESGSVIALDMGVTFTDPEFIAKLKTGLTFMAEHKGPYLIHCNEGKDRAGFVSALLSGLMGASVDEIVTDYMTSYQNYYGVEKGTERYAVISKIITNIFAELNGGKAVTDKTLKKVSENYLIKTVGLSSDQIKAIKDNLSDKSVKLEGSITFIF</sequence>
<evidence type="ECO:0000313" key="4">
    <source>
        <dbReference type="Proteomes" id="UP000005632"/>
    </source>
</evidence>
<keyword evidence="1" id="KW-0732">Signal</keyword>
<dbReference type="SUPFAM" id="SSF101852">
    <property type="entry name" value="Bacterial fluorinating enzyme, C-terminal domain"/>
    <property type="match status" value="1"/>
</dbReference>
<dbReference type="AlphaFoldDB" id="G8QRY8"/>
<dbReference type="InterPro" id="IPR023227">
    <property type="entry name" value="SAM_OH_AdoTrfase_C_sf"/>
</dbReference>
<name>G8QRY8_SPHPG</name>
<protein>
    <submittedName>
        <fullName evidence="3">Protein tyrosine/serine phosphatase</fullName>
    </submittedName>
</protein>
<evidence type="ECO:0000256" key="1">
    <source>
        <dbReference type="SAM" id="SignalP"/>
    </source>
</evidence>
<dbReference type="InterPro" id="IPR026893">
    <property type="entry name" value="Tyr/Ser_Pase_IphP-type"/>
</dbReference>
<dbReference type="RefSeq" id="WP_014270827.1">
    <property type="nucleotide sequence ID" value="NC_016633.1"/>
</dbReference>
<dbReference type="GO" id="GO:0004721">
    <property type="term" value="F:phosphoprotein phosphatase activity"/>
    <property type="evidence" value="ECO:0007669"/>
    <property type="project" value="InterPro"/>
</dbReference>
<dbReference type="EMBL" id="CP003155">
    <property type="protein sequence ID" value="AEV29986.1"/>
    <property type="molecule type" value="Genomic_DNA"/>
</dbReference>
<organism evidence="3 4">
    <name type="scientific">Sphaerochaeta pleomorpha (strain ATCC BAA-1885 / DSM 22778 / Grapes)</name>
    <dbReference type="NCBI Taxonomy" id="158190"/>
    <lineage>
        <taxon>Bacteria</taxon>
        <taxon>Pseudomonadati</taxon>
        <taxon>Spirochaetota</taxon>
        <taxon>Spirochaetia</taxon>
        <taxon>Spirochaetales</taxon>
        <taxon>Sphaerochaetaceae</taxon>
        <taxon>Sphaerochaeta</taxon>
    </lineage>
</organism>
<dbReference type="InterPro" id="IPR046470">
    <property type="entry name" value="SAM_HAT_C"/>
</dbReference>
<dbReference type="STRING" id="158190.SpiGrapes_2210"/>
<dbReference type="InterPro" id="IPR029021">
    <property type="entry name" value="Prot-tyrosine_phosphatase-like"/>
</dbReference>
<dbReference type="eggNOG" id="COG1912">
    <property type="taxonomic scope" value="Bacteria"/>
</dbReference>
<dbReference type="Pfam" id="PF20257">
    <property type="entry name" value="SAM_HAT_C"/>
    <property type="match status" value="1"/>
</dbReference>
<accession>G8QRY8</accession>
<keyword evidence="4" id="KW-1185">Reference proteome</keyword>
<dbReference type="eggNOG" id="COG2365">
    <property type="taxonomic scope" value="Bacteria"/>
</dbReference>
<reference evidence="3 4" key="1">
    <citation type="submission" date="2011-11" db="EMBL/GenBank/DDBJ databases">
        <title>Complete sequence of Spirochaeta sp. grapes.</title>
        <authorList>
            <consortium name="US DOE Joint Genome Institute"/>
            <person name="Lucas S."/>
            <person name="Han J."/>
            <person name="Lapidus A."/>
            <person name="Cheng J.-F."/>
            <person name="Goodwin L."/>
            <person name="Pitluck S."/>
            <person name="Peters L."/>
            <person name="Ovchinnikova G."/>
            <person name="Munk A.C."/>
            <person name="Detter J.C."/>
            <person name="Han C."/>
            <person name="Tapia R."/>
            <person name="Land M."/>
            <person name="Hauser L."/>
            <person name="Kyrpides N."/>
            <person name="Ivanova N."/>
            <person name="Pagani I."/>
            <person name="Ritalahtilisa K."/>
            <person name="Loeffler F."/>
            <person name="Woyke T."/>
        </authorList>
    </citation>
    <scope>NUCLEOTIDE SEQUENCE [LARGE SCALE GENOMIC DNA]</scope>
    <source>
        <strain evidence="4">ATCC BAA-1885 / DSM 22778 / Grapes</strain>
    </source>
</reference>
<dbReference type="KEGG" id="sgp:SpiGrapes_2210"/>
<evidence type="ECO:0000313" key="3">
    <source>
        <dbReference type="EMBL" id="AEV29986.1"/>
    </source>
</evidence>
<dbReference type="Proteomes" id="UP000005632">
    <property type="component" value="Chromosome"/>
</dbReference>
<dbReference type="HOGENOM" id="CLU_042518_0_0_12"/>
<dbReference type="OrthoDB" id="9815473at2"/>
<feature type="signal peptide" evidence="1">
    <location>
        <begin position="1"/>
        <end position="25"/>
    </location>
</feature>
<dbReference type="Gene3D" id="2.40.30.90">
    <property type="entry name" value="Bacterial fluorinating enzyme like"/>
    <property type="match status" value="1"/>
</dbReference>
<feature type="chain" id="PRO_5003513848" evidence="1">
    <location>
        <begin position="26"/>
        <end position="382"/>
    </location>
</feature>
<evidence type="ECO:0000259" key="2">
    <source>
        <dbReference type="Pfam" id="PF20257"/>
    </source>
</evidence>
<dbReference type="Pfam" id="PF13350">
    <property type="entry name" value="Y_phosphatase3"/>
    <property type="match status" value="1"/>
</dbReference>
<feature type="domain" description="S-adenosyl-l-methionine hydroxide adenosyltransferase C-terminal" evidence="2">
    <location>
        <begin position="42"/>
        <end position="127"/>
    </location>
</feature>
<dbReference type="Gene3D" id="3.90.190.10">
    <property type="entry name" value="Protein tyrosine phosphatase superfamily"/>
    <property type="match status" value="1"/>
</dbReference>
<proteinExistence type="predicted"/>
<dbReference type="PROSITE" id="PS51257">
    <property type="entry name" value="PROKAR_LIPOPROTEIN"/>
    <property type="match status" value="1"/>
</dbReference>